<dbReference type="NCBIfam" id="TIGR02436">
    <property type="entry name" value="four helix bundle protein"/>
    <property type="match status" value="1"/>
</dbReference>
<dbReference type="CDD" id="cd16377">
    <property type="entry name" value="23S_rRNA_IVP_like"/>
    <property type="match status" value="1"/>
</dbReference>
<dbReference type="Gene3D" id="1.20.1440.60">
    <property type="entry name" value="23S rRNA-intervening sequence"/>
    <property type="match status" value="1"/>
</dbReference>
<gene>
    <name evidence="1" type="ORF">RLT85_03345</name>
</gene>
<dbReference type="InterPro" id="IPR012657">
    <property type="entry name" value="23S_rRNA-intervening_sequence"/>
</dbReference>
<evidence type="ECO:0000313" key="1">
    <source>
        <dbReference type="EMBL" id="MDT0293659.1"/>
    </source>
</evidence>
<dbReference type="SUPFAM" id="SSF158446">
    <property type="entry name" value="IVS-encoded protein-like"/>
    <property type="match status" value="1"/>
</dbReference>
<dbReference type="PANTHER" id="PTHR38471:SF2">
    <property type="entry name" value="FOUR HELIX BUNDLE PROTEIN"/>
    <property type="match status" value="1"/>
</dbReference>
<dbReference type="Pfam" id="PF05635">
    <property type="entry name" value="23S_rRNA_IVP"/>
    <property type="match status" value="1"/>
</dbReference>
<comment type="caution">
    <text evidence="1">The sequence shown here is derived from an EMBL/GenBank/DDBJ whole genome shotgun (WGS) entry which is preliminary data.</text>
</comment>
<dbReference type="RefSeq" id="WP_311400628.1">
    <property type="nucleotide sequence ID" value="NZ_JAVRBG010000002.1"/>
</dbReference>
<name>A0ABU2KG24_9FLAO</name>
<reference evidence="2" key="1">
    <citation type="submission" date="2023-07" db="EMBL/GenBank/DDBJ databases">
        <title>Isolating and identifying novel microbial strains from the Mariana Trench.</title>
        <authorList>
            <person name="Fu H."/>
        </authorList>
    </citation>
    <scope>NUCLEOTIDE SEQUENCE [LARGE SCALE GENOMIC DNA]</scope>
    <source>
        <strain evidence="2">T-y2</strain>
    </source>
</reference>
<sequence length="121" mass="14457">MRRHNFKELQIWKKAMDLIDENYLFRSTLPDYERYGLRTQMNRCSVSIASNISEGSSKRTDKHFIKYLEDSLGSSYEWETQLTVCYRQNFLPGDVFLNLENKIQKLQSKISNFIDKLDFNN</sequence>
<dbReference type="InterPro" id="IPR036583">
    <property type="entry name" value="23S_rRNA_IVS_sf"/>
</dbReference>
<accession>A0ABU2KG24</accession>
<dbReference type="Proteomes" id="UP001182991">
    <property type="component" value="Unassembled WGS sequence"/>
</dbReference>
<dbReference type="EMBL" id="JAVRBG010000002">
    <property type="protein sequence ID" value="MDT0293659.1"/>
    <property type="molecule type" value="Genomic_DNA"/>
</dbReference>
<evidence type="ECO:0000313" key="2">
    <source>
        <dbReference type="Proteomes" id="UP001182991"/>
    </source>
</evidence>
<keyword evidence="2" id="KW-1185">Reference proteome</keyword>
<protein>
    <submittedName>
        <fullName evidence="1">Four helix bundle protein</fullName>
    </submittedName>
</protein>
<dbReference type="PANTHER" id="PTHR38471">
    <property type="entry name" value="FOUR HELIX BUNDLE PROTEIN"/>
    <property type="match status" value="1"/>
</dbReference>
<organism evidence="1 2">
    <name type="scientific">Mesonia ostreae</name>
    <dbReference type="NCBI Taxonomy" id="861110"/>
    <lineage>
        <taxon>Bacteria</taxon>
        <taxon>Pseudomonadati</taxon>
        <taxon>Bacteroidota</taxon>
        <taxon>Flavobacteriia</taxon>
        <taxon>Flavobacteriales</taxon>
        <taxon>Flavobacteriaceae</taxon>
        <taxon>Mesonia</taxon>
    </lineage>
</organism>
<proteinExistence type="predicted"/>